<gene>
    <name evidence="7" type="ORF">PRUB_a0032</name>
</gene>
<keyword evidence="3" id="KW-0238">DNA-binding</keyword>
<dbReference type="SUPFAM" id="SSF46785">
    <property type="entry name" value="Winged helix' DNA-binding domain"/>
    <property type="match status" value="1"/>
</dbReference>
<reference evidence="7 8" key="1">
    <citation type="journal article" date="2012" name="J. Bacteriol.">
        <title>Genome sequence of the cycloprodigiosin-producing bacterial strain Pseudoalteromonas rubra ATCC 29570(T).</title>
        <authorList>
            <person name="Xie B.B."/>
            <person name="Shu Y.L."/>
            <person name="Qin Q.L."/>
            <person name="Rong J.C."/>
            <person name="Zhang X.Y."/>
            <person name="Chen X.L."/>
            <person name="Zhou B.C."/>
            <person name="Zhang Y.Z."/>
        </authorList>
    </citation>
    <scope>NUCLEOTIDE SEQUENCE [LARGE SCALE GENOMIC DNA]</scope>
    <source>
        <strain evidence="7 8">DSM 6842</strain>
    </source>
</reference>
<proteinExistence type="inferred from homology"/>
<dbReference type="SUPFAM" id="SSF53850">
    <property type="entry name" value="Periplasmic binding protein-like II"/>
    <property type="match status" value="1"/>
</dbReference>
<dbReference type="Pfam" id="PF03466">
    <property type="entry name" value="LysR_substrate"/>
    <property type="match status" value="1"/>
</dbReference>
<dbReference type="InterPro" id="IPR000847">
    <property type="entry name" value="LysR_HTH_N"/>
</dbReference>
<evidence type="ECO:0000256" key="2">
    <source>
        <dbReference type="ARBA" id="ARBA00023015"/>
    </source>
</evidence>
<dbReference type="Proteomes" id="UP000016480">
    <property type="component" value="Unassembled WGS sequence"/>
</dbReference>
<dbReference type="EMBL" id="AHCD03000035">
    <property type="protein sequence ID" value="KAF7785679.1"/>
    <property type="molecule type" value="Genomic_DNA"/>
</dbReference>
<evidence type="ECO:0000256" key="5">
    <source>
        <dbReference type="ARBA" id="ARBA00023163"/>
    </source>
</evidence>
<evidence type="ECO:0000256" key="4">
    <source>
        <dbReference type="ARBA" id="ARBA00023159"/>
    </source>
</evidence>
<protein>
    <recommendedName>
        <fullName evidence="6">HTH lysR-type domain-containing protein</fullName>
    </recommendedName>
</protein>
<keyword evidence="4" id="KW-0010">Activator</keyword>
<comment type="caution">
    <text evidence="7">The sequence shown here is derived from an EMBL/GenBank/DDBJ whole genome shotgun (WGS) entry which is preliminary data.</text>
</comment>
<dbReference type="GO" id="GO:0003700">
    <property type="term" value="F:DNA-binding transcription factor activity"/>
    <property type="evidence" value="ECO:0007669"/>
    <property type="project" value="InterPro"/>
</dbReference>
<evidence type="ECO:0000256" key="1">
    <source>
        <dbReference type="ARBA" id="ARBA00009437"/>
    </source>
</evidence>
<dbReference type="PROSITE" id="PS50931">
    <property type="entry name" value="HTH_LYSR"/>
    <property type="match status" value="1"/>
</dbReference>
<dbReference type="PANTHER" id="PTHR30293:SF2">
    <property type="entry name" value="TRANSCRIPTIONAL ACTIVATOR PROTEIN NHAR"/>
    <property type="match status" value="1"/>
</dbReference>
<name>A0A8T0C4R8_9GAMM</name>
<keyword evidence="5" id="KW-0804">Transcription</keyword>
<accession>A0A8T0C4R8</accession>
<comment type="similarity">
    <text evidence="1">Belongs to the LysR transcriptional regulatory family.</text>
</comment>
<sequence>MQDVINYKHLKYFWAVAHEGSIAKASAKLNITPQTISGQLSLLEERVGNELLQKEGRGLRLTDTGRVVLRYADEIFELGNELSDVLKGNNAIGPAEFIVGASSVLPKTIVHKIIKPAMHIEQEIRLTSLEGPVDSMLADLAVHKVDLVLSDVPVTGAFSVKAYNHLLGESGITFLAAPALARQYEKNFPISLNNAPLLLPTQQHEIRKEFDFWLSDQNIHPNIVAQFDDSALMKSLLRPQVYDLRPFFLASTKACLNQRAAMLFSRSALRDVHRH</sequence>
<evidence type="ECO:0000256" key="3">
    <source>
        <dbReference type="ARBA" id="ARBA00023125"/>
    </source>
</evidence>
<dbReference type="InterPro" id="IPR036390">
    <property type="entry name" value="WH_DNA-bd_sf"/>
</dbReference>
<dbReference type="GO" id="GO:0003677">
    <property type="term" value="F:DNA binding"/>
    <property type="evidence" value="ECO:0007669"/>
    <property type="project" value="UniProtKB-KW"/>
</dbReference>
<dbReference type="Pfam" id="PF00126">
    <property type="entry name" value="HTH_1"/>
    <property type="match status" value="1"/>
</dbReference>
<evidence type="ECO:0000313" key="8">
    <source>
        <dbReference type="Proteomes" id="UP000016480"/>
    </source>
</evidence>
<dbReference type="GO" id="GO:2000142">
    <property type="term" value="P:regulation of DNA-templated transcription initiation"/>
    <property type="evidence" value="ECO:0007669"/>
    <property type="project" value="TreeGrafter"/>
</dbReference>
<dbReference type="RefSeq" id="WP_198452349.1">
    <property type="nucleotide sequence ID" value="NZ_AHCD03000035.1"/>
</dbReference>
<dbReference type="InterPro" id="IPR005119">
    <property type="entry name" value="LysR_subst-bd"/>
</dbReference>
<dbReference type="GeneID" id="61357896"/>
<dbReference type="Gene3D" id="1.10.10.10">
    <property type="entry name" value="Winged helix-like DNA-binding domain superfamily/Winged helix DNA-binding domain"/>
    <property type="match status" value="1"/>
</dbReference>
<organism evidence="7 8">
    <name type="scientific">Pseudoalteromonas rubra</name>
    <dbReference type="NCBI Taxonomy" id="43658"/>
    <lineage>
        <taxon>Bacteria</taxon>
        <taxon>Pseudomonadati</taxon>
        <taxon>Pseudomonadota</taxon>
        <taxon>Gammaproteobacteria</taxon>
        <taxon>Alteromonadales</taxon>
        <taxon>Pseudoalteromonadaceae</taxon>
        <taxon>Pseudoalteromonas</taxon>
    </lineage>
</organism>
<dbReference type="AlphaFoldDB" id="A0A8T0C4R8"/>
<dbReference type="Gene3D" id="3.40.190.290">
    <property type="match status" value="1"/>
</dbReference>
<feature type="domain" description="HTH lysR-type" evidence="6">
    <location>
        <begin position="5"/>
        <end position="62"/>
    </location>
</feature>
<evidence type="ECO:0000313" key="7">
    <source>
        <dbReference type="EMBL" id="KAF7785679.1"/>
    </source>
</evidence>
<dbReference type="PANTHER" id="PTHR30293">
    <property type="entry name" value="TRANSCRIPTIONAL REGULATORY PROTEIN NAC-RELATED"/>
    <property type="match status" value="1"/>
</dbReference>
<evidence type="ECO:0000259" key="6">
    <source>
        <dbReference type="PROSITE" id="PS50931"/>
    </source>
</evidence>
<dbReference type="InterPro" id="IPR036388">
    <property type="entry name" value="WH-like_DNA-bd_sf"/>
</dbReference>
<keyword evidence="2" id="KW-0805">Transcription regulation</keyword>